<organism evidence="7 8">
    <name type="scientific">Halobacterium litoreum</name>
    <dbReference type="NCBI Taxonomy" id="2039234"/>
    <lineage>
        <taxon>Archaea</taxon>
        <taxon>Methanobacteriati</taxon>
        <taxon>Methanobacteriota</taxon>
        <taxon>Stenosarchaea group</taxon>
        <taxon>Halobacteria</taxon>
        <taxon>Halobacteriales</taxon>
        <taxon>Halobacteriaceae</taxon>
        <taxon>Halobacterium</taxon>
    </lineage>
</organism>
<evidence type="ECO:0000256" key="5">
    <source>
        <dbReference type="SAM" id="MobiDB-lite"/>
    </source>
</evidence>
<dbReference type="PANTHER" id="PTHR11524">
    <property type="entry name" value="60S RIBOSOMAL PROTEIN L7"/>
    <property type="match status" value="1"/>
</dbReference>
<evidence type="ECO:0000256" key="4">
    <source>
        <dbReference type="HAMAP-Rule" id="MF_01371"/>
    </source>
</evidence>
<dbReference type="InterPro" id="IPR005997">
    <property type="entry name" value="Ribosomal_uL30_arc"/>
</dbReference>
<dbReference type="Gene3D" id="1.10.15.30">
    <property type="match status" value="1"/>
</dbReference>
<accession>A0ABD5NDB0</accession>
<dbReference type="GO" id="GO:0006412">
    <property type="term" value="P:translation"/>
    <property type="evidence" value="ECO:0007669"/>
    <property type="project" value="UniProtKB-UniRule"/>
</dbReference>
<dbReference type="Pfam" id="PF00327">
    <property type="entry name" value="Ribosomal_L30"/>
    <property type="match status" value="1"/>
</dbReference>
<protein>
    <recommendedName>
        <fullName evidence="4">Large ribosomal subunit protein uL30</fullName>
    </recommendedName>
</protein>
<evidence type="ECO:0000313" key="7">
    <source>
        <dbReference type="EMBL" id="MFC3477155.1"/>
    </source>
</evidence>
<proteinExistence type="inferred from homology"/>
<reference evidence="7 8" key="1">
    <citation type="journal article" date="2019" name="Int. J. Syst. Evol. Microbiol.">
        <title>The Global Catalogue of Microorganisms (GCM) 10K type strain sequencing project: providing services to taxonomists for standard genome sequencing and annotation.</title>
        <authorList>
            <consortium name="The Broad Institute Genomics Platform"/>
            <consortium name="The Broad Institute Genome Sequencing Center for Infectious Disease"/>
            <person name="Wu L."/>
            <person name="Ma J."/>
        </authorList>
    </citation>
    <scope>NUCLEOTIDE SEQUENCE [LARGE SCALE GENOMIC DNA]</scope>
    <source>
        <strain evidence="7 8">CGMCC 1.12562</strain>
    </source>
</reference>
<dbReference type="Proteomes" id="UP001595660">
    <property type="component" value="Unassembled WGS sequence"/>
</dbReference>
<gene>
    <name evidence="7" type="primary">rpmD</name>
    <name evidence="4" type="synonym">rpl30</name>
    <name evidence="7" type="ORF">ACFOKC_05400</name>
</gene>
<dbReference type="NCBIfam" id="TIGR01309">
    <property type="entry name" value="uL30_arch"/>
    <property type="match status" value="1"/>
</dbReference>
<keyword evidence="2 4" id="KW-0689">Ribosomal protein</keyword>
<dbReference type="GO" id="GO:0003735">
    <property type="term" value="F:structural constituent of ribosome"/>
    <property type="evidence" value="ECO:0007669"/>
    <property type="project" value="UniProtKB-UniRule"/>
</dbReference>
<feature type="region of interest" description="Disordered" evidence="5">
    <location>
        <begin position="116"/>
        <end position="154"/>
    </location>
</feature>
<dbReference type="PANTHER" id="PTHR11524:SF16">
    <property type="entry name" value="LARGE RIBOSOMAL SUBUNIT PROTEIN UL30"/>
    <property type="match status" value="1"/>
</dbReference>
<evidence type="ECO:0000256" key="1">
    <source>
        <dbReference type="ARBA" id="ARBA00007594"/>
    </source>
</evidence>
<evidence type="ECO:0000256" key="3">
    <source>
        <dbReference type="ARBA" id="ARBA00023274"/>
    </source>
</evidence>
<dbReference type="InterPro" id="IPR036919">
    <property type="entry name" value="Ribo_uL30_ferredoxin-like_sf"/>
</dbReference>
<feature type="domain" description="Large ribosomal subunit protein uL30-like ferredoxin-like fold" evidence="6">
    <location>
        <begin position="3"/>
        <end position="52"/>
    </location>
</feature>
<evidence type="ECO:0000313" key="8">
    <source>
        <dbReference type="Proteomes" id="UP001595660"/>
    </source>
</evidence>
<comment type="caution">
    <text evidence="7">The sequence shown here is derived from an EMBL/GenBank/DDBJ whole genome shotgun (WGS) entry which is preliminary data.</text>
</comment>
<dbReference type="NCBIfam" id="NF004711">
    <property type="entry name" value="PRK06049.1"/>
    <property type="match status" value="1"/>
</dbReference>
<dbReference type="CDD" id="cd01657">
    <property type="entry name" value="Ribosomal_L7_archeal_euk"/>
    <property type="match status" value="1"/>
</dbReference>
<dbReference type="EMBL" id="JBHRWN010000002">
    <property type="protein sequence ID" value="MFC3477155.1"/>
    <property type="molecule type" value="Genomic_DNA"/>
</dbReference>
<dbReference type="RefSeq" id="WP_232571712.1">
    <property type="nucleotide sequence ID" value="NZ_CP089466.1"/>
</dbReference>
<dbReference type="SUPFAM" id="SSF55129">
    <property type="entry name" value="Ribosomal protein L30p/L7e"/>
    <property type="match status" value="1"/>
</dbReference>
<dbReference type="GeneID" id="69116921"/>
<comment type="subunit">
    <text evidence="4">Part of the 50S ribosomal subunit.</text>
</comment>
<evidence type="ECO:0000259" key="6">
    <source>
        <dbReference type="Pfam" id="PF00327"/>
    </source>
</evidence>
<dbReference type="InterPro" id="IPR016082">
    <property type="entry name" value="Ribosomal_uL30_ferredoxin-like"/>
</dbReference>
<feature type="compositionally biased region" description="Basic and acidic residues" evidence="5">
    <location>
        <begin position="123"/>
        <end position="144"/>
    </location>
</feature>
<keyword evidence="3 4" id="KW-0687">Ribonucleoprotein</keyword>
<dbReference type="AlphaFoldDB" id="A0ABD5NDB0"/>
<sequence>MKAVVQVRGEVNMSEDVSDTLEMLNIHSVNHCALVPETDTYSGMVAKVNDYVAFGEPSEDVLTELVERRAEPLEGSADVDDEWVAENTEYSDVADLVGALLDDETTLRDAGLAPVLRLHPPRGGHDGIKQPVSEKGELGKHTTEEIDSLLTDMR</sequence>
<dbReference type="GO" id="GO:0022625">
    <property type="term" value="C:cytosolic large ribosomal subunit"/>
    <property type="evidence" value="ECO:0007669"/>
    <property type="project" value="UniProtKB-UniRule"/>
</dbReference>
<dbReference type="Gene3D" id="3.30.1390.20">
    <property type="entry name" value="Ribosomal protein L30, ferredoxin-like fold domain"/>
    <property type="match status" value="1"/>
</dbReference>
<dbReference type="InterPro" id="IPR039699">
    <property type="entry name" value="Ribosomal_uL30"/>
</dbReference>
<comment type="similarity">
    <text evidence="1 4">Belongs to the universal ribosomal protein uL30 family.</text>
</comment>
<dbReference type="InterPro" id="IPR035808">
    <property type="entry name" value="Ribosomal_uL30_euk_arc"/>
</dbReference>
<evidence type="ECO:0000256" key="2">
    <source>
        <dbReference type="ARBA" id="ARBA00022980"/>
    </source>
</evidence>
<dbReference type="HAMAP" id="MF_01371_A">
    <property type="entry name" value="Ribosomal_uL30_A"/>
    <property type="match status" value="1"/>
</dbReference>
<name>A0ABD5NDB0_9EURY</name>
<keyword evidence="8" id="KW-1185">Reference proteome</keyword>